<organism evidence="3 4">
    <name type="scientific">Persicobacter diffluens</name>
    <dbReference type="NCBI Taxonomy" id="981"/>
    <lineage>
        <taxon>Bacteria</taxon>
        <taxon>Pseudomonadati</taxon>
        <taxon>Bacteroidota</taxon>
        <taxon>Cytophagia</taxon>
        <taxon>Cytophagales</taxon>
        <taxon>Persicobacteraceae</taxon>
        <taxon>Persicobacter</taxon>
    </lineage>
</organism>
<name>A0AAN4VZ53_9BACT</name>
<feature type="compositionally biased region" description="Basic residues" evidence="1">
    <location>
        <begin position="72"/>
        <end position="87"/>
    </location>
</feature>
<reference evidence="3 4" key="1">
    <citation type="submission" date="2021-12" db="EMBL/GenBank/DDBJ databases">
        <title>Genome sequencing of bacteria with rrn-lacking chromosome and rrn-plasmid.</title>
        <authorList>
            <person name="Anda M."/>
            <person name="Iwasaki W."/>
        </authorList>
    </citation>
    <scope>NUCLEOTIDE SEQUENCE [LARGE SCALE GENOMIC DNA]</scope>
    <source>
        <strain evidence="3 4">NBRC 15940</strain>
    </source>
</reference>
<dbReference type="RefSeq" id="WP_338237984.1">
    <property type="nucleotide sequence ID" value="NZ_BQKE01000002.1"/>
</dbReference>
<feature type="region of interest" description="Disordered" evidence="1">
    <location>
        <begin position="66"/>
        <end position="87"/>
    </location>
</feature>
<evidence type="ECO:0000313" key="4">
    <source>
        <dbReference type="Proteomes" id="UP001310022"/>
    </source>
</evidence>
<evidence type="ECO:0000256" key="2">
    <source>
        <dbReference type="SAM" id="Phobius"/>
    </source>
</evidence>
<keyword evidence="2" id="KW-1133">Transmembrane helix</keyword>
<keyword evidence="2" id="KW-0472">Membrane</keyword>
<accession>A0AAN4VZ53</accession>
<dbReference type="Proteomes" id="UP001310022">
    <property type="component" value="Unassembled WGS sequence"/>
</dbReference>
<gene>
    <name evidence="3" type="ORF">PEDI_32960</name>
</gene>
<sequence>MNAIKNIIHISYIRLIEMNKSKYLILTVLVLSVVCISGCVKSTGPTYKKGKQKMVWRDFEDTKRLNNLKSNTSKKKNTKGKKVHKKR</sequence>
<keyword evidence="2" id="KW-0812">Transmembrane</keyword>
<keyword evidence="4" id="KW-1185">Reference proteome</keyword>
<dbReference type="AlphaFoldDB" id="A0AAN4VZ53"/>
<feature type="transmembrane region" description="Helical" evidence="2">
    <location>
        <begin position="23"/>
        <end position="44"/>
    </location>
</feature>
<protein>
    <submittedName>
        <fullName evidence="3">Uncharacterized protein</fullName>
    </submittedName>
</protein>
<evidence type="ECO:0000256" key="1">
    <source>
        <dbReference type="SAM" id="MobiDB-lite"/>
    </source>
</evidence>
<comment type="caution">
    <text evidence="3">The sequence shown here is derived from an EMBL/GenBank/DDBJ whole genome shotgun (WGS) entry which is preliminary data.</text>
</comment>
<evidence type="ECO:0000313" key="3">
    <source>
        <dbReference type="EMBL" id="GJM62744.1"/>
    </source>
</evidence>
<dbReference type="EMBL" id="BQKE01000002">
    <property type="protein sequence ID" value="GJM62744.1"/>
    <property type="molecule type" value="Genomic_DNA"/>
</dbReference>
<proteinExistence type="predicted"/>